<reference evidence="3 4" key="1">
    <citation type="journal article" date="2025" name="Microbiol. Resour. Announc.">
        <title>Draft genome sequences for Neonectria magnoliae and Neonectria punicea, canker pathogens of Liriodendron tulipifera and Acer saccharum in West Virginia.</title>
        <authorList>
            <person name="Petronek H.M."/>
            <person name="Kasson M.T."/>
            <person name="Metheny A.M."/>
            <person name="Stauder C.M."/>
            <person name="Lovett B."/>
            <person name="Lynch S.C."/>
            <person name="Garnas J.R."/>
            <person name="Kasson L.R."/>
            <person name="Stajich J.E."/>
        </authorList>
    </citation>
    <scope>NUCLEOTIDE SEQUENCE [LARGE SCALE GENOMIC DNA]</scope>
    <source>
        <strain evidence="3 4">NRRL 64651</strain>
    </source>
</reference>
<accession>A0ABR1I1E3</accession>
<dbReference type="PANTHER" id="PTHR44229">
    <property type="entry name" value="15-HYDROXYPROSTAGLANDIN DEHYDROGENASE [NAD(+)]"/>
    <property type="match status" value="1"/>
</dbReference>
<dbReference type="InterPro" id="IPR002347">
    <property type="entry name" value="SDR_fam"/>
</dbReference>
<protein>
    <submittedName>
        <fullName evidence="3">Uncharacterized protein</fullName>
    </submittedName>
</protein>
<gene>
    <name evidence="3" type="ORF">QQZ08_006789</name>
</gene>
<organism evidence="3 4">
    <name type="scientific">Neonectria magnoliae</name>
    <dbReference type="NCBI Taxonomy" id="2732573"/>
    <lineage>
        <taxon>Eukaryota</taxon>
        <taxon>Fungi</taxon>
        <taxon>Dikarya</taxon>
        <taxon>Ascomycota</taxon>
        <taxon>Pezizomycotina</taxon>
        <taxon>Sordariomycetes</taxon>
        <taxon>Hypocreomycetidae</taxon>
        <taxon>Hypocreales</taxon>
        <taxon>Nectriaceae</taxon>
        <taxon>Neonectria</taxon>
    </lineage>
</organism>
<evidence type="ECO:0000256" key="1">
    <source>
        <dbReference type="ARBA" id="ARBA00006484"/>
    </source>
</evidence>
<sequence length="288" mass="30477">MAEFVIEDKDLTGLKGKVVIVTGGSSGIGLATVETVLSQGASVVNADLNPPAQQPEGSYTFVKTNVAVWGELVALFKEAKKVYGTIDHVFANAGVGPRTDYLATEVDENGDLKEPSSVLLDVSLTGVINTTTLAMNYMRNQPQGGSIVINGSSTGLQRLRAVDYATAKHAVLGFGRGLIPVLEAMKLPIRVNILAPTWTDSSVLPDLKGLMAKIGVELQPASAVARGAALLMADESRNGNVIHVQCGKYKEIDESVLLPAFKSILGPDYPSEDEVLRRLTEVMTAGQA</sequence>
<dbReference type="Proteomes" id="UP001498421">
    <property type="component" value="Unassembled WGS sequence"/>
</dbReference>
<comment type="similarity">
    <text evidence="1">Belongs to the short-chain dehydrogenases/reductases (SDR) family.</text>
</comment>
<dbReference type="Pfam" id="PF00106">
    <property type="entry name" value="adh_short"/>
    <property type="match status" value="1"/>
</dbReference>
<dbReference type="PRINTS" id="PR00081">
    <property type="entry name" value="GDHRDH"/>
</dbReference>
<evidence type="ECO:0000313" key="3">
    <source>
        <dbReference type="EMBL" id="KAK7426753.1"/>
    </source>
</evidence>
<dbReference type="PANTHER" id="PTHR44229:SF4">
    <property type="entry name" value="15-HYDROXYPROSTAGLANDIN DEHYDROGENASE [NAD(+)]"/>
    <property type="match status" value="1"/>
</dbReference>
<dbReference type="EMBL" id="JAZAVK010000062">
    <property type="protein sequence ID" value="KAK7426753.1"/>
    <property type="molecule type" value="Genomic_DNA"/>
</dbReference>
<name>A0ABR1I1E3_9HYPO</name>
<keyword evidence="2" id="KW-0560">Oxidoreductase</keyword>
<evidence type="ECO:0000313" key="4">
    <source>
        <dbReference type="Proteomes" id="UP001498421"/>
    </source>
</evidence>
<dbReference type="SUPFAM" id="SSF51735">
    <property type="entry name" value="NAD(P)-binding Rossmann-fold domains"/>
    <property type="match status" value="1"/>
</dbReference>
<proteinExistence type="inferred from homology"/>
<comment type="caution">
    <text evidence="3">The sequence shown here is derived from an EMBL/GenBank/DDBJ whole genome shotgun (WGS) entry which is preliminary data.</text>
</comment>
<dbReference type="Gene3D" id="3.40.50.720">
    <property type="entry name" value="NAD(P)-binding Rossmann-like Domain"/>
    <property type="match status" value="1"/>
</dbReference>
<dbReference type="InterPro" id="IPR036291">
    <property type="entry name" value="NAD(P)-bd_dom_sf"/>
</dbReference>
<evidence type="ECO:0000256" key="2">
    <source>
        <dbReference type="ARBA" id="ARBA00023002"/>
    </source>
</evidence>
<keyword evidence="4" id="KW-1185">Reference proteome</keyword>